<comment type="caution">
    <text evidence="2">The sequence shown here is derived from an EMBL/GenBank/DDBJ whole genome shotgun (WGS) entry which is preliminary data.</text>
</comment>
<proteinExistence type="predicted"/>
<dbReference type="EMBL" id="JACVVK020000168">
    <property type="protein sequence ID" value="KAK7487180.1"/>
    <property type="molecule type" value="Genomic_DNA"/>
</dbReference>
<organism evidence="2 3">
    <name type="scientific">Batillaria attramentaria</name>
    <dbReference type="NCBI Taxonomy" id="370345"/>
    <lineage>
        <taxon>Eukaryota</taxon>
        <taxon>Metazoa</taxon>
        <taxon>Spiralia</taxon>
        <taxon>Lophotrochozoa</taxon>
        <taxon>Mollusca</taxon>
        <taxon>Gastropoda</taxon>
        <taxon>Caenogastropoda</taxon>
        <taxon>Sorbeoconcha</taxon>
        <taxon>Cerithioidea</taxon>
        <taxon>Batillariidae</taxon>
        <taxon>Batillaria</taxon>
    </lineage>
</organism>
<dbReference type="AlphaFoldDB" id="A0ABD0KK77"/>
<gene>
    <name evidence="2" type="ORF">BaRGS_00021532</name>
</gene>
<evidence type="ECO:0000313" key="2">
    <source>
        <dbReference type="EMBL" id="KAK7487180.1"/>
    </source>
</evidence>
<protein>
    <submittedName>
        <fullName evidence="2">Uncharacterized protein</fullName>
    </submittedName>
</protein>
<evidence type="ECO:0000256" key="1">
    <source>
        <dbReference type="SAM" id="SignalP"/>
    </source>
</evidence>
<accession>A0ABD0KK77</accession>
<name>A0ABD0KK77_9CAEN</name>
<evidence type="ECO:0000313" key="3">
    <source>
        <dbReference type="Proteomes" id="UP001519460"/>
    </source>
</evidence>
<dbReference type="Proteomes" id="UP001519460">
    <property type="component" value="Unassembled WGS sequence"/>
</dbReference>
<keyword evidence="3" id="KW-1185">Reference proteome</keyword>
<keyword evidence="1" id="KW-0732">Signal</keyword>
<feature type="chain" id="PRO_5044817464" evidence="1">
    <location>
        <begin position="21"/>
        <end position="271"/>
    </location>
</feature>
<sequence length="271" mass="30683">MTSLQTLFILIHIGLCDVRADFSLDPEAFKLTEVIQKANETKKEAEITVKYLGGMSSLRRIFSSEEDRSSFSAKMHQKQQWLSYINYTEGEDVDINVTTTYPNYRITNWVTGFLRKEVEGSGTTFSDTYYWELSHDALERVSQTSTSRHFKLKTTGGPQGLIVLECGANAPTRNAFVKRLMIGTYLTHYPSANTSFFSGFIGFLDTGKSWQNVECTENSDCWINCLAVGNEPTNITLSRQDQNGIWVNVPRQIVNRRIGVIITARVRTTEA</sequence>
<reference evidence="2 3" key="1">
    <citation type="journal article" date="2023" name="Sci. Data">
        <title>Genome assembly of the Korean intertidal mud-creeper Batillaria attramentaria.</title>
        <authorList>
            <person name="Patra A.K."/>
            <person name="Ho P.T."/>
            <person name="Jun S."/>
            <person name="Lee S.J."/>
            <person name="Kim Y."/>
            <person name="Won Y.J."/>
        </authorList>
    </citation>
    <scope>NUCLEOTIDE SEQUENCE [LARGE SCALE GENOMIC DNA]</scope>
    <source>
        <strain evidence="2">Wonlab-2016</strain>
    </source>
</reference>
<feature type="signal peptide" evidence="1">
    <location>
        <begin position="1"/>
        <end position="20"/>
    </location>
</feature>
<feature type="non-terminal residue" evidence="2">
    <location>
        <position position="271"/>
    </location>
</feature>